<evidence type="ECO:0000313" key="2">
    <source>
        <dbReference type="Proteomes" id="UP000824031"/>
    </source>
</evidence>
<name>A0A9D2F564_9FIRM</name>
<organism evidence="1 2">
    <name type="scientific">Candidatus Gemmiger excrementavium</name>
    <dbReference type="NCBI Taxonomy" id="2838608"/>
    <lineage>
        <taxon>Bacteria</taxon>
        <taxon>Bacillati</taxon>
        <taxon>Bacillota</taxon>
        <taxon>Clostridia</taxon>
        <taxon>Eubacteriales</taxon>
        <taxon>Gemmiger</taxon>
    </lineage>
</organism>
<gene>
    <name evidence="1" type="ORF">H9810_10705</name>
</gene>
<comment type="caution">
    <text evidence="1">The sequence shown here is derived from an EMBL/GenBank/DDBJ whole genome shotgun (WGS) entry which is preliminary data.</text>
</comment>
<accession>A0A9D2F564</accession>
<dbReference type="InterPro" id="IPR027417">
    <property type="entry name" value="P-loop_NTPase"/>
</dbReference>
<dbReference type="SUPFAM" id="SSF52540">
    <property type="entry name" value="P-loop containing nucleoside triphosphate hydrolases"/>
    <property type="match status" value="1"/>
</dbReference>
<reference evidence="1" key="2">
    <citation type="submission" date="2021-04" db="EMBL/GenBank/DDBJ databases">
        <authorList>
            <person name="Gilroy R."/>
        </authorList>
    </citation>
    <scope>NUCLEOTIDE SEQUENCE</scope>
    <source>
        <strain evidence="1">3436</strain>
    </source>
</reference>
<dbReference type="EMBL" id="DXBO01000153">
    <property type="protein sequence ID" value="HIZ49181.1"/>
    <property type="molecule type" value="Genomic_DNA"/>
</dbReference>
<reference evidence="1" key="1">
    <citation type="journal article" date="2021" name="PeerJ">
        <title>Extensive microbial diversity within the chicken gut microbiome revealed by metagenomics and culture.</title>
        <authorList>
            <person name="Gilroy R."/>
            <person name="Ravi A."/>
            <person name="Getino M."/>
            <person name="Pursley I."/>
            <person name="Horton D.L."/>
            <person name="Alikhan N.F."/>
            <person name="Baker D."/>
            <person name="Gharbi K."/>
            <person name="Hall N."/>
            <person name="Watson M."/>
            <person name="Adriaenssens E.M."/>
            <person name="Foster-Nyarko E."/>
            <person name="Jarju S."/>
            <person name="Secka A."/>
            <person name="Antonio M."/>
            <person name="Oren A."/>
            <person name="Chaudhuri R.R."/>
            <person name="La Ragione R."/>
            <person name="Hildebrand F."/>
            <person name="Pallen M.J."/>
        </authorList>
    </citation>
    <scope>NUCLEOTIDE SEQUENCE</scope>
    <source>
        <strain evidence="1">3436</strain>
    </source>
</reference>
<sequence length="1155" mass="131723">MQSELLDYFQNGHAGPGLLLAEAPTGYGKTYQAVQAIYAYLKGRGSKRVLFVTTLLKNLSAEDLRRAYEQDGRGDQFAKDVLVLRSAADTVLDAIGQHEVPTSFQSDAYLALETACRKYRHYRAQTGDAAVELARGLYDSIRTDLEPAFRRELESRLHKKFPEGAQARRTAIRNRKEYQWIAAFYPAVFWSEYKVLLLSVKKLMARNITIVEPSFDCLSDRMLEGSILCLDEFDATRADILDSLIERSLNLRADYLQLFVQVYKGIRMHQASRELTVLRKKYEAGRTTTWQDLLDQAEAIYQDGALQYSMKTVGDALAQGRNFLFHDISYLTVLDAGRTHIRAVRNDDQAQVQVYFDTAEEYQAHKDEPKLVLQTILRHIHGFLLRFQRYVYGWADAYARQINAGKRREEDLYPVTAAAESIFREYGLTPEQIRLMTAELKDGTGTPHTLTAPDLSFYETGFRLFEFIDDDRHRTQTHLNYLQLQNTPEKVLLYLCRRAKVVGLSATGGLPTVLGNYDLRYLREQLGGRFKVLSTDTQEKIRREMENLWTPYRDGRVQVDLTVVDRQALPWQQRLQEIFGAGADARLYEQRFIVMGLPEYQSQRYCNLFAAMKAFWLHRDIRAFLCLNQLLPSPGKRDLDEKLLHDALETLRVLFAPEDQGELVVLRSGEHFDEAKGALMQGLAAGERRFIFSSYQTLGAGQNLQYPVDKRTDLLCLKEDADPSDSRMTHKDVDALYLGDITHVTVNLQEADHWQGTDLMRYCFQMECLYQNDEISRRTMQTLLKNGIGHFSGKREIDAAAQAQLKRCPSLSGRITRDVVQAVGRMGRTFLKRPVVYLFTTMQVLQNLDLDCLHQRLLAPEMEALVRAGRALQAAGHPADRRHLEAERIATCGNAYLMRMLSASWTAESIALWKQLRQTVLCHPRADETLHGTDPVIRSYYLPISSAQPGYFYAQKGDFSEVRLAPGANKAAFAAVLRKEHFSGEPSEVSLAESRLPILLRYPGLQEHFEEQGWATDFGDGPYMMSPVLFQNIYKGALGEVAGAYILRKELGLELQEIDDPASFEQFDFAGPDGLWFDFKHWKSGTRQDEDAVRRKTLDKLAGVGGRRAFLINLIAEPTFQPSCTRDERLVEIPGLLLPDGTVNRQAMQYLGRYL</sequence>
<dbReference type="AlphaFoldDB" id="A0A9D2F564"/>
<evidence type="ECO:0000313" key="1">
    <source>
        <dbReference type="EMBL" id="HIZ49181.1"/>
    </source>
</evidence>
<dbReference type="Proteomes" id="UP000824031">
    <property type="component" value="Unassembled WGS sequence"/>
</dbReference>
<proteinExistence type="predicted"/>
<protein>
    <submittedName>
        <fullName evidence="1">Uncharacterized protein</fullName>
    </submittedName>
</protein>